<keyword evidence="2" id="KW-1185">Reference proteome</keyword>
<sequence length="96" mass="10638">MAFFDPPHDPLPPGFPLAAVDASGRPIVEGSRVRIPVMPHWLIHDLPAEDVAHLRSVEGQVLPVLEIDGYGYLWFGEHGPWFSLMPTEVVLESESV</sequence>
<dbReference type="AlphaFoldDB" id="A0A125U016"/>
<dbReference type="RefSeq" id="WP_051547716.1">
    <property type="nucleotide sequence ID" value="NZ_JAJA02000002.1"/>
</dbReference>
<protein>
    <submittedName>
        <fullName evidence="1">Uncharacterized protein</fullName>
    </submittedName>
</protein>
<comment type="caution">
    <text evidence="1">The sequence shown here is derived from an EMBL/GenBank/DDBJ whole genome shotgun (WGS) entry which is preliminary data.</text>
</comment>
<dbReference type="EMBL" id="JAJA02000002">
    <property type="protein sequence ID" value="KWS02271.1"/>
    <property type="molecule type" value="Genomic_DNA"/>
</dbReference>
<dbReference type="OrthoDB" id="9182642at2"/>
<dbReference type="Proteomes" id="UP000023435">
    <property type="component" value="Unassembled WGS sequence"/>
</dbReference>
<accession>A0A125U016</accession>
<evidence type="ECO:0000313" key="1">
    <source>
        <dbReference type="EMBL" id="KWS02271.1"/>
    </source>
</evidence>
<proteinExistence type="predicted"/>
<reference evidence="1 2" key="1">
    <citation type="journal article" date="2014" name="Genome Announc.">
        <title>Draft Genome Sequence of Lysobacter capsici AZ78, a Bacterium Antagonistic to Plant-Pathogenic Oomycetes.</title>
        <authorList>
            <person name="Puopolo G."/>
            <person name="Sonego P."/>
            <person name="Engelen K."/>
            <person name="Pertot I."/>
        </authorList>
    </citation>
    <scope>NUCLEOTIDE SEQUENCE [LARGE SCALE GENOMIC DNA]</scope>
    <source>
        <strain evidence="1 2">AZ78</strain>
    </source>
</reference>
<name>A0A125U016_9GAMM</name>
<evidence type="ECO:0000313" key="2">
    <source>
        <dbReference type="Proteomes" id="UP000023435"/>
    </source>
</evidence>
<organism evidence="1 2">
    <name type="scientific">Lysobacter capsici AZ78</name>
    <dbReference type="NCBI Taxonomy" id="1444315"/>
    <lineage>
        <taxon>Bacteria</taxon>
        <taxon>Pseudomonadati</taxon>
        <taxon>Pseudomonadota</taxon>
        <taxon>Gammaproteobacteria</taxon>
        <taxon>Lysobacterales</taxon>
        <taxon>Lysobacteraceae</taxon>
        <taxon>Lysobacter</taxon>
    </lineage>
</organism>
<gene>
    <name evidence="1" type="ORF">AZ78_4938</name>
</gene>